<evidence type="ECO:0000256" key="1">
    <source>
        <dbReference type="SAM" id="MobiDB-lite"/>
    </source>
</evidence>
<sequence>MEDNGQEPIKNENANSSLENETTENDWRTIQESDKLDYIQLDTIFQDENTHDHLIPKDSELVGVDQLELSSNDKDLESQFMNVDLTEHFITDRTSLYDFVGLWRAMHSMITEQITEIRISFERSINSVKHEYRILTLKEVRGLISREAIDLILAERKGGALSALDSESCMCVIHCTHGLPCAHEIAVYDHDKCPIPLLAVHSFWKKLSGIPTLSDHGDLDNHPEFHLFVKHYEKSDDVRRKYLLKRLKELADSVTSCLVVPQEEIETHNQPKGSKQRKLSHIELSAKQEASLL</sequence>
<proteinExistence type="predicted"/>
<keyword evidence="3" id="KW-1185">Reference proteome</keyword>
<name>A0A835LAF4_9MAGN</name>
<dbReference type="AlphaFoldDB" id="A0A835LAF4"/>
<organism evidence="2 3">
    <name type="scientific">Coptis chinensis</name>
    <dbReference type="NCBI Taxonomy" id="261450"/>
    <lineage>
        <taxon>Eukaryota</taxon>
        <taxon>Viridiplantae</taxon>
        <taxon>Streptophyta</taxon>
        <taxon>Embryophyta</taxon>
        <taxon>Tracheophyta</taxon>
        <taxon>Spermatophyta</taxon>
        <taxon>Magnoliopsida</taxon>
        <taxon>Ranunculales</taxon>
        <taxon>Ranunculaceae</taxon>
        <taxon>Coptidoideae</taxon>
        <taxon>Coptis</taxon>
    </lineage>
</organism>
<comment type="caution">
    <text evidence="2">The sequence shown here is derived from an EMBL/GenBank/DDBJ whole genome shotgun (WGS) entry which is preliminary data.</text>
</comment>
<protein>
    <recommendedName>
        <fullName evidence="4">SWIM-type domain-containing protein</fullName>
    </recommendedName>
</protein>
<evidence type="ECO:0000313" key="2">
    <source>
        <dbReference type="EMBL" id="KAF9588083.1"/>
    </source>
</evidence>
<dbReference type="EMBL" id="JADFTS010000009">
    <property type="protein sequence ID" value="KAF9588083.1"/>
    <property type="molecule type" value="Genomic_DNA"/>
</dbReference>
<evidence type="ECO:0000313" key="3">
    <source>
        <dbReference type="Proteomes" id="UP000631114"/>
    </source>
</evidence>
<reference evidence="2 3" key="1">
    <citation type="submission" date="2020-10" db="EMBL/GenBank/DDBJ databases">
        <title>The Coptis chinensis genome and diversification of protoberbering-type alkaloids.</title>
        <authorList>
            <person name="Wang B."/>
            <person name="Shu S."/>
            <person name="Song C."/>
            <person name="Liu Y."/>
        </authorList>
    </citation>
    <scope>NUCLEOTIDE SEQUENCE [LARGE SCALE GENOMIC DNA]</scope>
    <source>
        <strain evidence="2">HL-2020</strain>
        <tissue evidence="2">Leaf</tissue>
    </source>
</reference>
<feature type="region of interest" description="Disordered" evidence="1">
    <location>
        <begin position="1"/>
        <end position="29"/>
    </location>
</feature>
<evidence type="ECO:0008006" key="4">
    <source>
        <dbReference type="Google" id="ProtNLM"/>
    </source>
</evidence>
<dbReference type="Proteomes" id="UP000631114">
    <property type="component" value="Unassembled WGS sequence"/>
</dbReference>
<gene>
    <name evidence="2" type="ORF">IFM89_007324</name>
</gene>
<accession>A0A835LAF4</accession>
<dbReference type="OrthoDB" id="1858323at2759"/>